<sequence>MNKTRTSKAPKYILKNLGMTTQRQFKELKRYQLKVIIEAVAEYHLGCAYCPGSISVLIGAIETMKDELSVEKWGR</sequence>
<evidence type="ECO:0000313" key="1">
    <source>
        <dbReference type="EMBL" id="KKL46709.1"/>
    </source>
</evidence>
<reference evidence="1" key="1">
    <citation type="journal article" date="2015" name="Nature">
        <title>Complex archaea that bridge the gap between prokaryotes and eukaryotes.</title>
        <authorList>
            <person name="Spang A."/>
            <person name="Saw J.H."/>
            <person name="Jorgensen S.L."/>
            <person name="Zaremba-Niedzwiedzka K."/>
            <person name="Martijn J."/>
            <person name="Lind A.E."/>
            <person name="van Eijk R."/>
            <person name="Schleper C."/>
            <person name="Guy L."/>
            <person name="Ettema T.J."/>
        </authorList>
    </citation>
    <scope>NUCLEOTIDE SEQUENCE</scope>
</reference>
<gene>
    <name evidence="1" type="ORF">LCGC14_2342880</name>
</gene>
<dbReference type="AlphaFoldDB" id="A0A0F9CCA7"/>
<proteinExistence type="predicted"/>
<accession>A0A0F9CCA7</accession>
<name>A0A0F9CCA7_9ZZZZ</name>
<evidence type="ECO:0008006" key="2">
    <source>
        <dbReference type="Google" id="ProtNLM"/>
    </source>
</evidence>
<organism evidence="1">
    <name type="scientific">marine sediment metagenome</name>
    <dbReference type="NCBI Taxonomy" id="412755"/>
    <lineage>
        <taxon>unclassified sequences</taxon>
        <taxon>metagenomes</taxon>
        <taxon>ecological metagenomes</taxon>
    </lineage>
</organism>
<dbReference type="EMBL" id="LAZR01033931">
    <property type="protein sequence ID" value="KKL46709.1"/>
    <property type="molecule type" value="Genomic_DNA"/>
</dbReference>
<comment type="caution">
    <text evidence="1">The sequence shown here is derived from an EMBL/GenBank/DDBJ whole genome shotgun (WGS) entry which is preliminary data.</text>
</comment>
<protein>
    <recommendedName>
        <fullName evidence="2">DUF1858 domain-containing protein</fullName>
    </recommendedName>
</protein>